<evidence type="ECO:0000313" key="3">
    <source>
        <dbReference type="Proteomes" id="UP001431532"/>
    </source>
</evidence>
<dbReference type="AlphaFoldDB" id="A0AAW6UDP2"/>
<dbReference type="Proteomes" id="UP001431532">
    <property type="component" value="Unassembled WGS sequence"/>
</dbReference>
<dbReference type="Pfam" id="PF08818">
    <property type="entry name" value="DUF1801"/>
    <property type="match status" value="1"/>
</dbReference>
<keyword evidence="3" id="KW-1185">Reference proteome</keyword>
<organism evidence="2 3">
    <name type="scientific">Peloplasma aerotolerans</name>
    <dbReference type="NCBI Taxonomy" id="3044389"/>
    <lineage>
        <taxon>Bacteria</taxon>
        <taxon>Bacillati</taxon>
        <taxon>Mycoplasmatota</taxon>
        <taxon>Mollicutes</taxon>
        <taxon>Acholeplasmatales</taxon>
        <taxon>Acholeplasmataceae</taxon>
        <taxon>Peloplasma</taxon>
    </lineage>
</organism>
<protein>
    <submittedName>
        <fullName evidence="2">DUF1801 domain-containing protein</fullName>
    </submittedName>
</protein>
<dbReference type="SUPFAM" id="SSF159888">
    <property type="entry name" value="YdhG-like"/>
    <property type="match status" value="1"/>
</dbReference>
<dbReference type="InterPro" id="IPR014922">
    <property type="entry name" value="YdhG-like"/>
</dbReference>
<proteinExistence type="predicted"/>
<dbReference type="Gene3D" id="3.90.1150.200">
    <property type="match status" value="1"/>
</dbReference>
<sequence>MDIFDTFLNGIDSEKIRNKTKDVLGWVEKTFPKLEKAVKWNQPMFIDHGTFIIGFSASKKHLAIAPEIRSVEHFSNDILKAGYNQTKMLIQIPWDQEVDYKLLEKIIKHNIEEKKNVETFWW</sequence>
<reference evidence="2" key="1">
    <citation type="submission" date="2023-05" db="EMBL/GenBank/DDBJ databases">
        <title>Mariniplasma microaerophilum sp. nov., a novel anaerobic mollicute isolated from terrestrial mud volcano, Taman Peninsula, Russia.</title>
        <authorList>
            <person name="Khomyakova M.A."/>
            <person name="Merkel A.Y."/>
            <person name="Slobodkin A.I."/>
        </authorList>
    </citation>
    <scope>NUCLEOTIDE SEQUENCE</scope>
    <source>
        <strain evidence="2">M4Ah</strain>
    </source>
</reference>
<evidence type="ECO:0000259" key="1">
    <source>
        <dbReference type="Pfam" id="PF08818"/>
    </source>
</evidence>
<dbReference type="EMBL" id="JASCXW010000057">
    <property type="protein sequence ID" value="MDI6453759.1"/>
    <property type="molecule type" value="Genomic_DNA"/>
</dbReference>
<comment type="caution">
    <text evidence="2">The sequence shown here is derived from an EMBL/GenBank/DDBJ whole genome shotgun (WGS) entry which is preliminary data.</text>
</comment>
<evidence type="ECO:0000313" key="2">
    <source>
        <dbReference type="EMBL" id="MDI6453759.1"/>
    </source>
</evidence>
<name>A0AAW6UDP2_9MOLU</name>
<gene>
    <name evidence="2" type="ORF">QJ521_09295</name>
</gene>
<feature type="domain" description="YdhG-like" evidence="1">
    <location>
        <begin position="20"/>
        <end position="111"/>
    </location>
</feature>
<dbReference type="RefSeq" id="WP_282840210.1">
    <property type="nucleotide sequence ID" value="NZ_JASCXW010000057.1"/>
</dbReference>
<accession>A0AAW6UDP2</accession>